<proteinExistence type="predicted"/>
<reference evidence="1 2" key="1">
    <citation type="submission" date="2019-05" db="EMBL/GenBank/DDBJ databases">
        <title>Arcobacter cibarius and Arcobacter thereius providing challenges in identification an antibiotic susceptibility and Quinolone resistance.</title>
        <authorList>
            <person name="Busch A."/>
            <person name="Hanel I."/>
            <person name="Hotzel H."/>
            <person name="Tomaso H."/>
        </authorList>
    </citation>
    <scope>NUCLEOTIDE SEQUENCE [LARGE SCALE GENOMIC DNA]</scope>
    <source>
        <strain evidence="1 2">16CS0831-2</strain>
    </source>
</reference>
<evidence type="ECO:0000313" key="1">
    <source>
        <dbReference type="EMBL" id="TLS99910.1"/>
    </source>
</evidence>
<evidence type="ECO:0000313" key="2">
    <source>
        <dbReference type="Proteomes" id="UP000305417"/>
    </source>
</evidence>
<accession>A0ABY2V560</accession>
<dbReference type="EMBL" id="VBUC01000009">
    <property type="protein sequence ID" value="TLS99910.1"/>
    <property type="molecule type" value="Genomic_DNA"/>
</dbReference>
<gene>
    <name evidence="1" type="ORF">FE247_05105</name>
</gene>
<keyword evidence="2" id="KW-1185">Reference proteome</keyword>
<dbReference type="Proteomes" id="UP000305417">
    <property type="component" value="Unassembled WGS sequence"/>
</dbReference>
<sequence>MSKFKEGDEVYYLDYKKNIIKAIYSEDWEYGNSYINSNELIETKRLFDSEKNLYLNLIKEKEKDIEFCKKLIEKLPKDLEKFELQLIEFKNKIKEVE</sequence>
<organism evidence="1 2">
    <name type="scientific">Aliarcobacter cibarius</name>
    <dbReference type="NCBI Taxonomy" id="255507"/>
    <lineage>
        <taxon>Bacteria</taxon>
        <taxon>Pseudomonadati</taxon>
        <taxon>Campylobacterota</taxon>
        <taxon>Epsilonproteobacteria</taxon>
        <taxon>Campylobacterales</taxon>
        <taxon>Arcobacteraceae</taxon>
        <taxon>Aliarcobacter</taxon>
    </lineage>
</organism>
<name>A0ABY2V560_9BACT</name>
<comment type="caution">
    <text evidence="1">The sequence shown here is derived from an EMBL/GenBank/DDBJ whole genome shotgun (WGS) entry which is preliminary data.</text>
</comment>
<protein>
    <submittedName>
        <fullName evidence="1">Uncharacterized protein</fullName>
    </submittedName>
</protein>
<dbReference type="RefSeq" id="WP_138108664.1">
    <property type="nucleotide sequence ID" value="NZ_VBUC01000009.1"/>
</dbReference>